<dbReference type="InParanoid" id="A0A0G4FJV5"/>
<dbReference type="VEuPathDB" id="CryptoDB:Vbra_5906"/>
<keyword evidence="3" id="KW-1185">Reference proteome</keyword>
<gene>
    <name evidence="2" type="ORF">Vbra_5906</name>
</gene>
<evidence type="ECO:0000313" key="2">
    <source>
        <dbReference type="EMBL" id="CEM14047.1"/>
    </source>
</evidence>
<name>A0A0G4FJV5_VITBC</name>
<proteinExistence type="predicted"/>
<dbReference type="AlphaFoldDB" id="A0A0G4FJV5"/>
<organism evidence="2 3">
    <name type="scientific">Vitrella brassicaformis (strain CCMP3155)</name>
    <dbReference type="NCBI Taxonomy" id="1169540"/>
    <lineage>
        <taxon>Eukaryota</taxon>
        <taxon>Sar</taxon>
        <taxon>Alveolata</taxon>
        <taxon>Colpodellida</taxon>
        <taxon>Vitrellaceae</taxon>
        <taxon>Vitrella</taxon>
    </lineage>
</organism>
<evidence type="ECO:0000256" key="1">
    <source>
        <dbReference type="SAM" id="MobiDB-lite"/>
    </source>
</evidence>
<feature type="region of interest" description="Disordered" evidence="1">
    <location>
        <begin position="88"/>
        <end position="128"/>
    </location>
</feature>
<dbReference type="EMBL" id="CDMY01000452">
    <property type="protein sequence ID" value="CEM14047.1"/>
    <property type="molecule type" value="Genomic_DNA"/>
</dbReference>
<dbReference type="Proteomes" id="UP000041254">
    <property type="component" value="Unassembled WGS sequence"/>
</dbReference>
<reference evidence="2 3" key="1">
    <citation type="submission" date="2014-11" db="EMBL/GenBank/DDBJ databases">
        <authorList>
            <person name="Zhu J."/>
            <person name="Qi W."/>
            <person name="Song R."/>
        </authorList>
    </citation>
    <scope>NUCLEOTIDE SEQUENCE [LARGE SCALE GENOMIC DNA]</scope>
</reference>
<sequence length="166" mass="18825">MLCPRSCQRQHGNRQAEGHVGLDLCGRPLDSQQPAAQDNSEVARVVREENDRLFAELHKARDRLDVRCAREKRRDRRARKKYMCLKAAAGGMAGKGAGGGRDKRKRNDGDGQQASHGTAKKSRLEREIEDMPAYKGAAQQQQQQLNLWKEGAPYAFRRRGREGRHH</sequence>
<evidence type="ECO:0000313" key="3">
    <source>
        <dbReference type="Proteomes" id="UP000041254"/>
    </source>
</evidence>
<accession>A0A0G4FJV5</accession>
<protein>
    <submittedName>
        <fullName evidence="2">Uncharacterized protein</fullName>
    </submittedName>
</protein>